<feature type="region of interest" description="Disordered" evidence="1">
    <location>
        <begin position="556"/>
        <end position="604"/>
    </location>
</feature>
<feature type="region of interest" description="Disordered" evidence="1">
    <location>
        <begin position="274"/>
        <end position="338"/>
    </location>
</feature>
<evidence type="ECO:0000313" key="2">
    <source>
        <dbReference type="EMBL" id="THU95860.1"/>
    </source>
</evidence>
<dbReference type="AlphaFoldDB" id="A0A4S8M1R3"/>
<keyword evidence="3" id="KW-1185">Reference proteome</keyword>
<feature type="compositionally biased region" description="Pro residues" evidence="1">
    <location>
        <begin position="397"/>
        <end position="412"/>
    </location>
</feature>
<protein>
    <submittedName>
        <fullName evidence="2">Uncharacterized protein</fullName>
    </submittedName>
</protein>
<feature type="region of interest" description="Disordered" evidence="1">
    <location>
        <begin position="466"/>
        <end position="488"/>
    </location>
</feature>
<dbReference type="Proteomes" id="UP000297245">
    <property type="component" value="Unassembled WGS sequence"/>
</dbReference>
<reference evidence="2 3" key="1">
    <citation type="journal article" date="2019" name="Nat. Ecol. Evol.">
        <title>Megaphylogeny resolves global patterns of mushroom evolution.</title>
        <authorList>
            <person name="Varga T."/>
            <person name="Krizsan K."/>
            <person name="Foldi C."/>
            <person name="Dima B."/>
            <person name="Sanchez-Garcia M."/>
            <person name="Sanchez-Ramirez S."/>
            <person name="Szollosi G.J."/>
            <person name="Szarkandi J.G."/>
            <person name="Papp V."/>
            <person name="Albert L."/>
            <person name="Andreopoulos W."/>
            <person name="Angelini C."/>
            <person name="Antonin V."/>
            <person name="Barry K.W."/>
            <person name="Bougher N.L."/>
            <person name="Buchanan P."/>
            <person name="Buyck B."/>
            <person name="Bense V."/>
            <person name="Catcheside P."/>
            <person name="Chovatia M."/>
            <person name="Cooper J."/>
            <person name="Damon W."/>
            <person name="Desjardin D."/>
            <person name="Finy P."/>
            <person name="Geml J."/>
            <person name="Haridas S."/>
            <person name="Hughes K."/>
            <person name="Justo A."/>
            <person name="Karasinski D."/>
            <person name="Kautmanova I."/>
            <person name="Kiss B."/>
            <person name="Kocsube S."/>
            <person name="Kotiranta H."/>
            <person name="LaButti K.M."/>
            <person name="Lechner B.E."/>
            <person name="Liimatainen K."/>
            <person name="Lipzen A."/>
            <person name="Lukacs Z."/>
            <person name="Mihaltcheva S."/>
            <person name="Morgado L.N."/>
            <person name="Niskanen T."/>
            <person name="Noordeloos M.E."/>
            <person name="Ohm R.A."/>
            <person name="Ortiz-Santana B."/>
            <person name="Ovrebo C."/>
            <person name="Racz N."/>
            <person name="Riley R."/>
            <person name="Savchenko A."/>
            <person name="Shiryaev A."/>
            <person name="Soop K."/>
            <person name="Spirin V."/>
            <person name="Szebenyi C."/>
            <person name="Tomsovsky M."/>
            <person name="Tulloss R.E."/>
            <person name="Uehling J."/>
            <person name="Grigoriev I.V."/>
            <person name="Vagvolgyi C."/>
            <person name="Papp T."/>
            <person name="Martin F.M."/>
            <person name="Miettinen O."/>
            <person name="Hibbett D.S."/>
            <person name="Nagy L.G."/>
        </authorList>
    </citation>
    <scope>NUCLEOTIDE SEQUENCE [LARGE SCALE GENOMIC DNA]</scope>
    <source>
        <strain evidence="2 3">CBS 962.96</strain>
    </source>
</reference>
<feature type="compositionally biased region" description="Basic and acidic residues" evidence="1">
    <location>
        <begin position="313"/>
        <end position="325"/>
    </location>
</feature>
<feature type="compositionally biased region" description="Polar residues" evidence="1">
    <location>
        <begin position="326"/>
        <end position="338"/>
    </location>
</feature>
<dbReference type="EMBL" id="ML179190">
    <property type="protein sequence ID" value="THU95860.1"/>
    <property type="molecule type" value="Genomic_DNA"/>
</dbReference>
<dbReference type="OrthoDB" id="6500128at2759"/>
<name>A0A4S8M1R3_DENBC</name>
<accession>A0A4S8M1R3</accession>
<evidence type="ECO:0000313" key="3">
    <source>
        <dbReference type="Proteomes" id="UP000297245"/>
    </source>
</evidence>
<feature type="compositionally biased region" description="Basic and acidic residues" evidence="1">
    <location>
        <begin position="580"/>
        <end position="593"/>
    </location>
</feature>
<feature type="compositionally biased region" description="Basic and acidic residues" evidence="1">
    <location>
        <begin position="274"/>
        <end position="284"/>
    </location>
</feature>
<evidence type="ECO:0000256" key="1">
    <source>
        <dbReference type="SAM" id="MobiDB-lite"/>
    </source>
</evidence>
<sequence>MSEQFVLGSGAESWGVWSRPFEAVPEVGSISSRDTCASRRSNLLVFPLYAVFALQKSTKVPANSDGQSKIKTHVEQFGGGTIFGYMALRSLISLALLGLHCNPSHYSKAETPESPSPEQMASLLSLILYNSMVFEARKVERIDQQDLPPIADFDRARNLRDSKFPFLDPRKIKRQNLFFSLMAAFWDSQRMPFAWNPSPKKLIIVVFSQDCESRHAIGGHPTRMPTECNPTRGGRCEEKTNGFAITIPGAVMSPSYSPPLLSPRDDVAVGDKRKVEHKKHDVPSKGRKMLFGDTDEKDGEMIHKASLAKSFQKRTDEMQAEERRTATSLTRSAQNAFERSPAVQTVSAVSMNQHLFLSSVRPFPLTTDVPIPISFRNQGPVVIPVTDAPRDSDPQNHPFPPHPPLPSHPPLNPSAVIPASPATSTITCTCHQCVTGRMSSSQRQCGEHGYGSDYIVTLAADDRRDHDGADLPNWSTPRQRERPKTLRQSSVVITGADVPKTSSDNDVCPFIITATILDFIDIDLSSRLPPVQYRRGIQSFGEMFPSTSFLSPVLRINRKNPSKDPDIYARPPDPSPETKTMTERDPNHMGRSDNDDDATVPQAR</sequence>
<gene>
    <name evidence="2" type="ORF">K435DRAFT_859124</name>
</gene>
<proteinExistence type="predicted"/>
<organism evidence="2 3">
    <name type="scientific">Dendrothele bispora (strain CBS 962.96)</name>
    <dbReference type="NCBI Taxonomy" id="1314807"/>
    <lineage>
        <taxon>Eukaryota</taxon>
        <taxon>Fungi</taxon>
        <taxon>Dikarya</taxon>
        <taxon>Basidiomycota</taxon>
        <taxon>Agaricomycotina</taxon>
        <taxon>Agaricomycetes</taxon>
        <taxon>Agaricomycetidae</taxon>
        <taxon>Agaricales</taxon>
        <taxon>Agaricales incertae sedis</taxon>
        <taxon>Dendrothele</taxon>
    </lineage>
</organism>
<feature type="region of interest" description="Disordered" evidence="1">
    <location>
        <begin position="385"/>
        <end position="418"/>
    </location>
</feature>